<dbReference type="EMBL" id="BGPR01000468">
    <property type="protein sequence ID" value="GBM21864.1"/>
    <property type="molecule type" value="Genomic_DNA"/>
</dbReference>
<dbReference type="AlphaFoldDB" id="A0A4Y2E1W9"/>
<comment type="caution">
    <text evidence="1">The sequence shown here is derived from an EMBL/GenBank/DDBJ whole genome shotgun (WGS) entry which is preliminary data.</text>
</comment>
<organism evidence="1 2">
    <name type="scientific">Araneus ventricosus</name>
    <name type="common">Orbweaver spider</name>
    <name type="synonym">Epeira ventricosa</name>
    <dbReference type="NCBI Taxonomy" id="182803"/>
    <lineage>
        <taxon>Eukaryota</taxon>
        <taxon>Metazoa</taxon>
        <taxon>Ecdysozoa</taxon>
        <taxon>Arthropoda</taxon>
        <taxon>Chelicerata</taxon>
        <taxon>Arachnida</taxon>
        <taxon>Araneae</taxon>
        <taxon>Araneomorphae</taxon>
        <taxon>Entelegynae</taxon>
        <taxon>Araneoidea</taxon>
        <taxon>Araneidae</taxon>
        <taxon>Araneus</taxon>
    </lineage>
</organism>
<sequence>MNAKKYRILFSQHKKSPESTWKDFAFELQTYFQSWLDELEIKTLEDLKALIISDQMKKKCGPDYKNHFLIEWLELNEPLILAEKAMIVTIIVTTRKLP</sequence>
<dbReference type="OrthoDB" id="6432602at2759"/>
<dbReference type="SUPFAM" id="SSF47353">
    <property type="entry name" value="Retrovirus capsid dimerization domain-like"/>
    <property type="match status" value="1"/>
</dbReference>
<accession>A0A4Y2E1W9</accession>
<name>A0A4Y2E1W9_ARAVE</name>
<dbReference type="PANTHER" id="PTHR46888">
    <property type="entry name" value="ZINC KNUCKLE DOMAINCONTAINING PROTEIN-RELATED"/>
    <property type="match status" value="1"/>
</dbReference>
<proteinExistence type="predicted"/>
<evidence type="ECO:0000313" key="1">
    <source>
        <dbReference type="EMBL" id="GBM21864.1"/>
    </source>
</evidence>
<reference evidence="1 2" key="1">
    <citation type="journal article" date="2019" name="Sci. Rep.">
        <title>Orb-weaving spider Araneus ventricosus genome elucidates the spidroin gene catalogue.</title>
        <authorList>
            <person name="Kono N."/>
            <person name="Nakamura H."/>
            <person name="Ohtoshi R."/>
            <person name="Moran D.A.P."/>
            <person name="Shinohara A."/>
            <person name="Yoshida Y."/>
            <person name="Fujiwara M."/>
            <person name="Mori M."/>
            <person name="Tomita M."/>
            <person name="Arakawa K."/>
        </authorList>
    </citation>
    <scope>NUCLEOTIDE SEQUENCE [LARGE SCALE GENOMIC DNA]</scope>
</reference>
<evidence type="ECO:0008006" key="3">
    <source>
        <dbReference type="Google" id="ProtNLM"/>
    </source>
</evidence>
<dbReference type="PANTHER" id="PTHR46888:SF1">
    <property type="entry name" value="RIBONUCLEASE H"/>
    <property type="match status" value="1"/>
</dbReference>
<dbReference type="Proteomes" id="UP000499080">
    <property type="component" value="Unassembled WGS sequence"/>
</dbReference>
<keyword evidence="2" id="KW-1185">Reference proteome</keyword>
<gene>
    <name evidence="1" type="ORF">AVEN_32852_1</name>
</gene>
<evidence type="ECO:0000313" key="2">
    <source>
        <dbReference type="Proteomes" id="UP000499080"/>
    </source>
</evidence>
<protein>
    <recommendedName>
        <fullName evidence="3">SCAN box domain-containing protein</fullName>
    </recommendedName>
</protein>